<keyword evidence="2" id="KW-1185">Reference proteome</keyword>
<proteinExistence type="predicted"/>
<dbReference type="EMBL" id="PDUD01000010">
    <property type="protein sequence ID" value="PHN07289.1"/>
    <property type="molecule type" value="Genomic_DNA"/>
</dbReference>
<dbReference type="Proteomes" id="UP000223913">
    <property type="component" value="Unassembled WGS sequence"/>
</dbReference>
<evidence type="ECO:0000313" key="1">
    <source>
        <dbReference type="EMBL" id="PHN07289.1"/>
    </source>
</evidence>
<reference evidence="1 2" key="1">
    <citation type="submission" date="2017-10" db="EMBL/GenBank/DDBJ databases">
        <title>The draft genome sequence of Lewinella nigricans NBRC 102662.</title>
        <authorList>
            <person name="Wang K."/>
        </authorList>
    </citation>
    <scope>NUCLEOTIDE SEQUENCE [LARGE SCALE GENOMIC DNA]</scope>
    <source>
        <strain evidence="1 2">NBRC 102662</strain>
    </source>
</reference>
<name>A0A2D0NGJ0_FLAN2</name>
<sequence length="131" mass="15547">MMDLDDRLDRVVENFVGAFNEMCRSKRKDFLVRQKMVNYESGSRLVSYRVTYKMKSTSREWRIFAATSGFWIFRSTFPLLRILKKEHSLSFSGLFTEDLKSISRSPEQLKEQLDHYLQICESLPRDAFINS</sequence>
<dbReference type="RefSeq" id="WP_099149219.1">
    <property type="nucleotide sequence ID" value="NZ_PDUD01000010.1"/>
</dbReference>
<accession>A0A2D0NGJ0</accession>
<gene>
    <name evidence="1" type="ORF">CRP01_06570</name>
</gene>
<dbReference type="OrthoDB" id="1444716at2"/>
<dbReference type="AlphaFoldDB" id="A0A2D0NGJ0"/>
<comment type="caution">
    <text evidence="1">The sequence shown here is derived from an EMBL/GenBank/DDBJ whole genome shotgun (WGS) entry which is preliminary data.</text>
</comment>
<protein>
    <submittedName>
        <fullName evidence="1">Uncharacterized protein</fullName>
    </submittedName>
</protein>
<organism evidence="1 2">
    <name type="scientific">Flavilitoribacter nigricans (strain ATCC 23147 / DSM 23189 / NBRC 102662 / NCIMB 1420 / SS-2)</name>
    <name type="common">Lewinella nigricans</name>
    <dbReference type="NCBI Taxonomy" id="1122177"/>
    <lineage>
        <taxon>Bacteria</taxon>
        <taxon>Pseudomonadati</taxon>
        <taxon>Bacteroidota</taxon>
        <taxon>Saprospiria</taxon>
        <taxon>Saprospirales</taxon>
        <taxon>Lewinellaceae</taxon>
        <taxon>Flavilitoribacter</taxon>
    </lineage>
</organism>
<evidence type="ECO:0000313" key="2">
    <source>
        <dbReference type="Proteomes" id="UP000223913"/>
    </source>
</evidence>